<proteinExistence type="predicted"/>
<organism evidence="1 2">
    <name type="scientific">Mucuna pruriens</name>
    <name type="common">Velvet bean</name>
    <name type="synonym">Dolichos pruriens</name>
    <dbReference type="NCBI Taxonomy" id="157652"/>
    <lineage>
        <taxon>Eukaryota</taxon>
        <taxon>Viridiplantae</taxon>
        <taxon>Streptophyta</taxon>
        <taxon>Embryophyta</taxon>
        <taxon>Tracheophyta</taxon>
        <taxon>Spermatophyta</taxon>
        <taxon>Magnoliopsida</taxon>
        <taxon>eudicotyledons</taxon>
        <taxon>Gunneridae</taxon>
        <taxon>Pentapetalae</taxon>
        <taxon>rosids</taxon>
        <taxon>fabids</taxon>
        <taxon>Fabales</taxon>
        <taxon>Fabaceae</taxon>
        <taxon>Papilionoideae</taxon>
        <taxon>50 kb inversion clade</taxon>
        <taxon>NPAAA clade</taxon>
        <taxon>indigoferoid/millettioid clade</taxon>
        <taxon>Phaseoleae</taxon>
        <taxon>Mucuna</taxon>
    </lineage>
</organism>
<dbReference type="EMBL" id="QJKJ01007721">
    <property type="protein sequence ID" value="RDX82138.1"/>
    <property type="molecule type" value="Genomic_DNA"/>
</dbReference>
<comment type="caution">
    <text evidence="1">The sequence shown here is derived from an EMBL/GenBank/DDBJ whole genome shotgun (WGS) entry which is preliminary data.</text>
</comment>
<dbReference type="Proteomes" id="UP000257109">
    <property type="component" value="Unassembled WGS sequence"/>
</dbReference>
<evidence type="ECO:0000313" key="2">
    <source>
        <dbReference type="Proteomes" id="UP000257109"/>
    </source>
</evidence>
<sequence>PECQAISGQVISAQAGNIPASLALPATSSSVEFSAESRTSAGRNRRHSKLVQGYMKLQYGFSLGRGGTGPGFRKLEAFRGDHSVHLTHSVGRKPQTSGHHWCITAVLPLAVDVEGGLCGDSDFSPLYSYLVYFLALKHKPPYLLLPRVRDQVIPTASCLNHFWLKPYRLPVSRNRITESKSALALPRPSRHFPSRCRVNISQHLVSLSLSEKGEMVVDRQVSFSFTLGKYSDEILGDVVPMEATHILLGKPWTPLSIKIAMENDDGSPGMARALRIRPTKVRQLY</sequence>
<accession>A0A371FV15</accession>
<reference evidence="1" key="1">
    <citation type="submission" date="2018-05" db="EMBL/GenBank/DDBJ databases">
        <title>Draft genome of Mucuna pruriens seed.</title>
        <authorList>
            <person name="Nnadi N.E."/>
            <person name="Vos R."/>
            <person name="Hasami M.H."/>
            <person name="Devisetty U.K."/>
            <person name="Aguiy J.C."/>
        </authorList>
    </citation>
    <scope>NUCLEOTIDE SEQUENCE [LARGE SCALE GENOMIC DNA]</scope>
    <source>
        <strain evidence="1">JCA_2017</strain>
    </source>
</reference>
<keyword evidence="2" id="KW-1185">Reference proteome</keyword>
<feature type="non-terminal residue" evidence="1">
    <location>
        <position position="1"/>
    </location>
</feature>
<protein>
    <submittedName>
        <fullName evidence="1">Uncharacterized protein</fullName>
    </submittedName>
</protein>
<name>A0A371FV15_MUCPR</name>
<feature type="non-terminal residue" evidence="1">
    <location>
        <position position="285"/>
    </location>
</feature>
<evidence type="ECO:0000313" key="1">
    <source>
        <dbReference type="EMBL" id="RDX82138.1"/>
    </source>
</evidence>
<gene>
    <name evidence="1" type="ORF">CR513_37103</name>
</gene>
<dbReference type="AlphaFoldDB" id="A0A371FV15"/>